<dbReference type="PANTHER" id="PTHR23240:SF8">
    <property type="entry name" value="PROTEIN ARTEMIS"/>
    <property type="match status" value="1"/>
</dbReference>
<name>A0A0E9NAB2_SAICN</name>
<evidence type="ECO:0000256" key="3">
    <source>
        <dbReference type="ARBA" id="ARBA00022839"/>
    </source>
</evidence>
<evidence type="ECO:0000313" key="6">
    <source>
        <dbReference type="Proteomes" id="UP000033140"/>
    </source>
</evidence>
<dbReference type="InterPro" id="IPR036866">
    <property type="entry name" value="RibonucZ/Hydroxyglut_hydro"/>
</dbReference>
<protein>
    <recommendedName>
        <fullName evidence="7">DNA repair metallo-beta-lactamase domain-containing protein</fullName>
    </recommendedName>
</protein>
<reference evidence="5 6" key="1">
    <citation type="journal article" date="2011" name="J. Gen. Appl. Microbiol.">
        <title>Draft genome sequencing of the enigmatic yeast Saitoella complicata.</title>
        <authorList>
            <person name="Nishida H."/>
            <person name="Hamamoto M."/>
            <person name="Sugiyama J."/>
        </authorList>
    </citation>
    <scope>NUCLEOTIDE SEQUENCE [LARGE SCALE GENOMIC DNA]</scope>
    <source>
        <strain evidence="5 6">NRRL Y-17804</strain>
    </source>
</reference>
<proteinExistence type="predicted"/>
<feature type="compositionally biased region" description="Pro residues" evidence="4">
    <location>
        <begin position="761"/>
        <end position="770"/>
    </location>
</feature>
<comment type="caution">
    <text evidence="5">The sequence shown here is derived from an EMBL/GenBank/DDBJ whole genome shotgun (WGS) entry which is preliminary data.</text>
</comment>
<keyword evidence="6" id="KW-1185">Reference proteome</keyword>
<evidence type="ECO:0000313" key="5">
    <source>
        <dbReference type="EMBL" id="GAO46769.1"/>
    </source>
</evidence>
<organism evidence="5 6">
    <name type="scientific">Saitoella complicata (strain BCRC 22490 / CBS 7301 / JCM 7358 / NBRC 10748 / NRRL Y-17804)</name>
    <dbReference type="NCBI Taxonomy" id="698492"/>
    <lineage>
        <taxon>Eukaryota</taxon>
        <taxon>Fungi</taxon>
        <taxon>Dikarya</taxon>
        <taxon>Ascomycota</taxon>
        <taxon>Taphrinomycotina</taxon>
        <taxon>Taphrinomycotina incertae sedis</taxon>
        <taxon>Saitoella</taxon>
    </lineage>
</organism>
<keyword evidence="3" id="KW-0269">Exonuclease</keyword>
<reference evidence="5 6" key="2">
    <citation type="journal article" date="2014" name="J. Gen. Appl. Microbiol.">
        <title>The early diverging ascomycetous budding yeast Saitoella complicata has three histone deacetylases belonging to the Clr6, Hos2, and Rpd3 lineages.</title>
        <authorList>
            <person name="Nishida H."/>
            <person name="Matsumoto T."/>
            <person name="Kondo S."/>
            <person name="Hamamoto M."/>
            <person name="Yoshikawa H."/>
        </authorList>
    </citation>
    <scope>NUCLEOTIDE SEQUENCE [LARGE SCALE GENOMIC DNA]</scope>
    <source>
        <strain evidence="5 6">NRRL Y-17804</strain>
    </source>
</reference>
<evidence type="ECO:0000256" key="1">
    <source>
        <dbReference type="ARBA" id="ARBA00022722"/>
    </source>
</evidence>
<dbReference type="SUPFAM" id="SSF56281">
    <property type="entry name" value="Metallo-hydrolase/oxidoreductase"/>
    <property type="match status" value="1"/>
</dbReference>
<dbReference type="GO" id="GO:0006303">
    <property type="term" value="P:double-strand break repair via nonhomologous end joining"/>
    <property type="evidence" value="ECO:0007669"/>
    <property type="project" value="TreeGrafter"/>
</dbReference>
<dbReference type="AlphaFoldDB" id="A0A0E9NAB2"/>
<evidence type="ECO:0000256" key="4">
    <source>
        <dbReference type="SAM" id="MobiDB-lite"/>
    </source>
</evidence>
<feature type="region of interest" description="Disordered" evidence="4">
    <location>
        <begin position="628"/>
        <end position="661"/>
    </location>
</feature>
<dbReference type="Gene3D" id="3.60.15.10">
    <property type="entry name" value="Ribonuclease Z/Hydroxyacylglutathione hydrolase-like"/>
    <property type="match status" value="1"/>
</dbReference>
<feature type="compositionally biased region" description="Basic and acidic residues" evidence="4">
    <location>
        <begin position="988"/>
        <end position="997"/>
    </location>
</feature>
<dbReference type="GO" id="GO:0000723">
    <property type="term" value="P:telomere maintenance"/>
    <property type="evidence" value="ECO:0007669"/>
    <property type="project" value="TreeGrafter"/>
</dbReference>
<dbReference type="PANTHER" id="PTHR23240">
    <property type="entry name" value="DNA CROSS-LINK REPAIR PROTEIN PSO2/SNM1-RELATED"/>
    <property type="match status" value="1"/>
</dbReference>
<evidence type="ECO:0008006" key="7">
    <source>
        <dbReference type="Google" id="ProtNLM"/>
    </source>
</evidence>
<reference evidence="5 6" key="3">
    <citation type="journal article" date="2015" name="Genome Announc.">
        <title>Draft Genome Sequence of the Archiascomycetous Yeast Saitoella complicata.</title>
        <authorList>
            <person name="Yamauchi K."/>
            <person name="Kondo S."/>
            <person name="Hamamoto M."/>
            <person name="Takahashi Y."/>
            <person name="Ogura Y."/>
            <person name="Hayashi T."/>
            <person name="Nishida H."/>
        </authorList>
    </citation>
    <scope>NUCLEOTIDE SEQUENCE [LARGE SCALE GENOMIC DNA]</scope>
    <source>
        <strain evidence="5 6">NRRL Y-17804</strain>
    </source>
</reference>
<dbReference type="STRING" id="698492.A0A0E9NAB2"/>
<keyword evidence="2" id="KW-0378">Hydrolase</keyword>
<dbReference type="Proteomes" id="UP000033140">
    <property type="component" value="Unassembled WGS sequence"/>
</dbReference>
<feature type="region of interest" description="Disordered" evidence="4">
    <location>
        <begin position="969"/>
        <end position="997"/>
    </location>
</feature>
<gene>
    <name evidence="5" type="ORF">G7K_0990-t1</name>
</gene>
<sequence>MSTFNGVVKEFPEIRVDYFRPQPDLPPVQAYLLSHVHADHTNGLQSQFFGGAFVYCTAATKEILLRLQTKKDRIHYAEGLIEQRRCTFQHLQYKQKDLLRVLPIDTPTLIEIGGNRHIRVTPLDANHCPGACMFLIESVLPSPARAVLYTGDIRSDPSHIAYLASHPVLTPYLAPTAAGQKPLRILDRVYLDTTFAISGDARVQSFPSKAESCTLLVAELAKFPPDTVFWMSSWTLGYEELWVAAASVLQTKIHVDRYRYELFSSLAAPGVYRWGPYLANSVCTKQGEAQGSRIHVCERWGECESRDRAEREGKLVVVRLVILKGEKGKGMVELGAERVWTFQKSELTGGTEAGTEEVKGVDKMLGVVGRRRVEVLAAAKKGKDVLREMIKNDGTKLLAAIRQTPMDSVALTASLNTSPNPQTVIHDLISHLPSPHGPAMHIPSVTVPFSRHASLTELQALIKLFHPRDIYPCVVADERLSYVNMEACFGHLVTRTEGEKASQGRWLFEFDEQRERRGFEREEVRRAVEEVLEEKWAVKAEGLDVEEGEDNVAFEGNDLQDEKEAEGAVTEAVVRKVEKVQSIQIKRLRRDKSMDVPIVAKKVKHSTSSLSEPSLPKLEVEIEGSIGGGEVLGTQEPTTSQSREVESSPPSAWRRRTPPPRRAVVKEVIDVDEAPKPRATTVVPTLPVSVGANADITKSASIETIGTASGKGRPGPRELPWVKTASGNEQVMVDEHEAEPVTNQTHRGDASPVMQIRRARPPSPPPPPAARKPGAVSTTDVINLTSASAQSHTPPRLEKTDTRKLHHSRSFTVLRESTGPETPFIKPEGSDTEDDEDILDQDTVAQIGLGLSQRSASTLADDDDPADPRAVEEYRVAYSEGKRKELGCGRFISFPRPAPENRMLGSFIRLCLPSYRPISELMKSSNLFWPKKTRRISNATVDGGKTGQRMNLYLETLALFDLDAFRRTPAGSNAEGAQPPAEELGNSDQKRDVETEA</sequence>
<accession>A0A0E9NAB2</accession>
<feature type="compositionally biased region" description="Polar residues" evidence="4">
    <location>
        <begin position="776"/>
        <end position="793"/>
    </location>
</feature>
<dbReference type="GO" id="GO:0003684">
    <property type="term" value="F:damaged DNA binding"/>
    <property type="evidence" value="ECO:0007669"/>
    <property type="project" value="TreeGrafter"/>
</dbReference>
<evidence type="ECO:0000256" key="2">
    <source>
        <dbReference type="ARBA" id="ARBA00022801"/>
    </source>
</evidence>
<keyword evidence="1" id="KW-0540">Nuclease</keyword>
<dbReference type="EMBL" id="BACD03000005">
    <property type="protein sequence ID" value="GAO46769.1"/>
    <property type="molecule type" value="Genomic_DNA"/>
</dbReference>
<feature type="region of interest" description="Disordered" evidence="4">
    <location>
        <begin position="737"/>
        <end position="809"/>
    </location>
</feature>
<feature type="region of interest" description="Disordered" evidence="4">
    <location>
        <begin position="816"/>
        <end position="835"/>
    </location>
</feature>
<dbReference type="GO" id="GO:0035312">
    <property type="term" value="F:5'-3' DNA exonuclease activity"/>
    <property type="evidence" value="ECO:0007669"/>
    <property type="project" value="TreeGrafter"/>
</dbReference>
<dbReference type="GO" id="GO:0036297">
    <property type="term" value="P:interstrand cross-link repair"/>
    <property type="evidence" value="ECO:0007669"/>
    <property type="project" value="TreeGrafter"/>
</dbReference>